<feature type="transmembrane region" description="Helical" evidence="6">
    <location>
        <begin position="199"/>
        <end position="221"/>
    </location>
</feature>
<dbReference type="SUPFAM" id="SSF81324">
    <property type="entry name" value="Voltage-gated potassium channels"/>
    <property type="match status" value="1"/>
</dbReference>
<dbReference type="Gene3D" id="1.10.287.70">
    <property type="match status" value="1"/>
</dbReference>
<evidence type="ECO:0000313" key="8">
    <source>
        <dbReference type="EMBL" id="GEO92249.1"/>
    </source>
</evidence>
<dbReference type="RefSeq" id="WP_211268310.1">
    <property type="nucleotide sequence ID" value="NZ_BJZR01000036.1"/>
</dbReference>
<name>A0ABQ0X8R5_9MICC</name>
<dbReference type="InterPro" id="IPR005821">
    <property type="entry name" value="Ion_trans_dom"/>
</dbReference>
<dbReference type="Proteomes" id="UP000321155">
    <property type="component" value="Unassembled WGS sequence"/>
</dbReference>
<feature type="transmembrane region" description="Helical" evidence="6">
    <location>
        <begin position="53"/>
        <end position="75"/>
    </location>
</feature>
<reference evidence="8 9" key="1">
    <citation type="submission" date="2019-07" db="EMBL/GenBank/DDBJ databases">
        <title>Whole genome shotgun sequence of Kocuria flava NBRC 107626.</title>
        <authorList>
            <person name="Hosoyama A."/>
            <person name="Uohara A."/>
            <person name="Ohji S."/>
            <person name="Ichikawa N."/>
        </authorList>
    </citation>
    <scope>NUCLEOTIDE SEQUENCE [LARGE SCALE GENOMIC DNA]</scope>
    <source>
        <strain evidence="8 9">NBRC 107626</strain>
    </source>
</reference>
<keyword evidence="2 6" id="KW-0812">Transmembrane</keyword>
<organism evidence="8 9">
    <name type="scientific">Kocuria flava</name>
    <dbReference type="NCBI Taxonomy" id="446860"/>
    <lineage>
        <taxon>Bacteria</taxon>
        <taxon>Bacillati</taxon>
        <taxon>Actinomycetota</taxon>
        <taxon>Actinomycetes</taxon>
        <taxon>Micrococcales</taxon>
        <taxon>Micrococcaceae</taxon>
        <taxon>Kocuria</taxon>
    </lineage>
</organism>
<feature type="region of interest" description="Disordered" evidence="5">
    <location>
        <begin position="227"/>
        <end position="250"/>
    </location>
</feature>
<dbReference type="EMBL" id="BJZR01000036">
    <property type="protein sequence ID" value="GEO92249.1"/>
    <property type="molecule type" value="Genomic_DNA"/>
</dbReference>
<proteinExistence type="predicted"/>
<evidence type="ECO:0000313" key="9">
    <source>
        <dbReference type="Proteomes" id="UP000321155"/>
    </source>
</evidence>
<accession>A0ABQ0X8R5</accession>
<evidence type="ECO:0000256" key="6">
    <source>
        <dbReference type="SAM" id="Phobius"/>
    </source>
</evidence>
<evidence type="ECO:0000256" key="3">
    <source>
        <dbReference type="ARBA" id="ARBA00022989"/>
    </source>
</evidence>
<keyword evidence="3 6" id="KW-1133">Transmembrane helix</keyword>
<sequence length="250" mass="26902">MSHAAPPEEPAEQLRAAEALAARLDRPMGFLGILFLFVVLGQLLVTDPGWSRALTVLGWVFWGIFVAEFGLRAYLAGFQTSFWRHNWWQVLFLLLPFLRFVRALQALRLVRLARLSRLARAGGIVSASVRGSRSAGRLLSSRIGWLSAVTAVVVLAASQLLYAFEAHTDYGTALHEAALATVTGSGITTDDPFSKVLQVVLAVYSVAVFATLAGSLGAYFLRDQDPAARPDPRAPGSPGDGPAGERGDGR</sequence>
<feature type="transmembrane region" description="Helical" evidence="6">
    <location>
        <begin position="28"/>
        <end position="46"/>
    </location>
</feature>
<feature type="transmembrane region" description="Helical" evidence="6">
    <location>
        <begin position="87"/>
        <end position="110"/>
    </location>
</feature>
<evidence type="ECO:0000256" key="4">
    <source>
        <dbReference type="ARBA" id="ARBA00023136"/>
    </source>
</evidence>
<protein>
    <recommendedName>
        <fullName evidence="7">Ion transport domain-containing protein</fullName>
    </recommendedName>
</protein>
<gene>
    <name evidence="8" type="ORF">KFL01_15550</name>
</gene>
<evidence type="ECO:0000256" key="1">
    <source>
        <dbReference type="ARBA" id="ARBA00004141"/>
    </source>
</evidence>
<evidence type="ECO:0000256" key="2">
    <source>
        <dbReference type="ARBA" id="ARBA00022692"/>
    </source>
</evidence>
<comment type="caution">
    <text evidence="8">The sequence shown here is derived from an EMBL/GenBank/DDBJ whole genome shotgun (WGS) entry which is preliminary data.</text>
</comment>
<keyword evidence="9" id="KW-1185">Reference proteome</keyword>
<keyword evidence="4 6" id="KW-0472">Membrane</keyword>
<feature type="transmembrane region" description="Helical" evidence="6">
    <location>
        <begin position="143"/>
        <end position="164"/>
    </location>
</feature>
<evidence type="ECO:0000259" key="7">
    <source>
        <dbReference type="Pfam" id="PF00520"/>
    </source>
</evidence>
<feature type="domain" description="Ion transport" evidence="7">
    <location>
        <begin position="30"/>
        <end position="179"/>
    </location>
</feature>
<dbReference type="Pfam" id="PF00520">
    <property type="entry name" value="Ion_trans"/>
    <property type="match status" value="1"/>
</dbReference>
<evidence type="ECO:0000256" key="5">
    <source>
        <dbReference type="SAM" id="MobiDB-lite"/>
    </source>
</evidence>
<comment type="subcellular location">
    <subcellularLocation>
        <location evidence="1">Membrane</location>
        <topology evidence="1">Multi-pass membrane protein</topology>
    </subcellularLocation>
</comment>